<dbReference type="PANTHER" id="PTHR22946">
    <property type="entry name" value="DIENELACTONE HYDROLASE DOMAIN-CONTAINING PROTEIN-RELATED"/>
    <property type="match status" value="1"/>
</dbReference>
<feature type="compositionally biased region" description="Polar residues" evidence="1">
    <location>
        <begin position="72"/>
        <end position="82"/>
    </location>
</feature>
<dbReference type="EMBL" id="JAAKYA010000052">
    <property type="protein sequence ID" value="NGO39298.1"/>
    <property type="molecule type" value="Genomic_DNA"/>
</dbReference>
<proteinExistence type="predicted"/>
<accession>A0A6M1RGW6</accession>
<dbReference type="SUPFAM" id="SSF53474">
    <property type="entry name" value="alpha/beta-Hydrolases"/>
    <property type="match status" value="2"/>
</dbReference>
<reference evidence="2 3" key="1">
    <citation type="submission" date="2020-02" db="EMBL/GenBank/DDBJ databases">
        <title>Draft genome sequence of Limisphaera ngatamarikiensis NGM72.4T, a thermophilic Verrucomicrobia grouped in subdivision 3.</title>
        <authorList>
            <person name="Carere C.R."/>
            <person name="Steen J."/>
            <person name="Hugenholtz P."/>
            <person name="Stott M.B."/>
        </authorList>
    </citation>
    <scope>NUCLEOTIDE SEQUENCE [LARGE SCALE GENOMIC DNA]</scope>
    <source>
        <strain evidence="2 3">NGM72.4</strain>
    </source>
</reference>
<dbReference type="RefSeq" id="WP_165107240.1">
    <property type="nucleotide sequence ID" value="NZ_JAAKYA010000052.1"/>
</dbReference>
<dbReference type="InterPro" id="IPR050261">
    <property type="entry name" value="FrsA_esterase"/>
</dbReference>
<dbReference type="AlphaFoldDB" id="A0A6M1RGW6"/>
<evidence type="ECO:0000256" key="1">
    <source>
        <dbReference type="SAM" id="MobiDB-lite"/>
    </source>
</evidence>
<organism evidence="2 3">
    <name type="scientific">Limisphaera ngatamarikiensis</name>
    <dbReference type="NCBI Taxonomy" id="1324935"/>
    <lineage>
        <taxon>Bacteria</taxon>
        <taxon>Pseudomonadati</taxon>
        <taxon>Verrucomicrobiota</taxon>
        <taxon>Verrucomicrobiia</taxon>
        <taxon>Limisphaerales</taxon>
        <taxon>Limisphaeraceae</taxon>
        <taxon>Limisphaera</taxon>
    </lineage>
</organism>
<feature type="region of interest" description="Disordered" evidence="1">
    <location>
        <begin position="72"/>
        <end position="91"/>
    </location>
</feature>
<dbReference type="Proteomes" id="UP000477311">
    <property type="component" value="Unassembled WGS sequence"/>
</dbReference>
<gene>
    <name evidence="2" type="ORF">G4L39_07785</name>
</gene>
<dbReference type="Gene3D" id="3.40.50.1820">
    <property type="entry name" value="alpha/beta hydrolase"/>
    <property type="match status" value="1"/>
</dbReference>
<evidence type="ECO:0008006" key="4">
    <source>
        <dbReference type="Google" id="ProtNLM"/>
    </source>
</evidence>
<evidence type="ECO:0000313" key="3">
    <source>
        <dbReference type="Proteomes" id="UP000477311"/>
    </source>
</evidence>
<dbReference type="InterPro" id="IPR029058">
    <property type="entry name" value="AB_hydrolase_fold"/>
</dbReference>
<comment type="caution">
    <text evidence="2">The sequence shown here is derived from an EMBL/GenBank/DDBJ whole genome shotgun (WGS) entry which is preliminary data.</text>
</comment>
<evidence type="ECO:0000313" key="2">
    <source>
        <dbReference type="EMBL" id="NGO39298.1"/>
    </source>
</evidence>
<protein>
    <recommendedName>
        <fullName evidence="4">Acetyl xylan esterase domain-containing protein</fullName>
    </recommendedName>
</protein>
<keyword evidence="3" id="KW-1185">Reference proteome</keyword>
<sequence length="727" mass="80931">MRPATRFSTNARTVHASRILPRAARRVVNPREGTDEGSRGLRRPATALLHRAGSVFLGLLTFAAATSTVPAQPTVRTHNTPRTFEPPVSRADWESRTRQIREQILVSAGLWPMPDRPPLRVHRFDRTDHEGFTVEKVLLETWPGFYLGGNLYQPRDRGNGPFPAVLNPHGHWPLGRATPSPDGGFPARCIHFARRGMVAFAYDMVGYGDTFFAPDGPARFDAATFDQRHRAFPETDTARLWSVNLLGLQLWNSLRALDFLCSLPEVDTNRIGVTGASGGATQTFLLAAVDHRPAVVAPVCMVSHSMQGGCVCENAPGLRIRFSNLDFAAAAAPRPQILVAATGDWTRTTLEIEGPAIETVYRLLGVPDHLRYVRFDAGHNYNRASREAVYAWFERWLLGEPDRPASPEPPCPTLPEQQLWIGDDPRRPQPTLTAEDYIRTRIEIRRRQWESLLPKRRDDFNSFRLVARPLWFHTLQLAPPDRPPTLRFSPLQGSTTTRTARFEIHDPDLPEPIEGFYHLPAPEQTRPQRAHWMVLLLTDPANGAGSASQTRLMADLLHEGHTVVTISRFPAVPAPEASPHFYTYNRTALQVHVRTVVALLRSVANLAPSGAPPKGRLLWGSGRAGLWALLAAPEADAVVADLEHMDLQDIERLAQPDLFCPGFLAMNGPLTPVLLAAPRPLFLARAEPALPAPTLRQLYAELGRRRALQISDGPPEPRRVLPWLRSL</sequence>
<dbReference type="PANTHER" id="PTHR22946:SF8">
    <property type="entry name" value="ACETYL XYLAN ESTERASE DOMAIN-CONTAINING PROTEIN"/>
    <property type="match status" value="1"/>
</dbReference>
<name>A0A6M1RGW6_9BACT</name>